<evidence type="ECO:0000313" key="3">
    <source>
        <dbReference type="Proteomes" id="UP001157133"/>
    </source>
</evidence>
<dbReference type="InterPro" id="IPR037523">
    <property type="entry name" value="VOC_core"/>
</dbReference>
<sequence length="120" mass="12991">MDNQIVWVDMPVVNLDRAISFYSAVLGNEVKKEAYEGCAFGLLPHANTNVSGCLIEVDESKITKSGPLLYFNVNGRIEAATEQAIAHGGSVDEPFMDMGAHGKRVVVIDSEGNRIALHSE</sequence>
<feature type="domain" description="VOC" evidence="1">
    <location>
        <begin position="4"/>
        <end position="120"/>
    </location>
</feature>
<dbReference type="Proteomes" id="UP001157133">
    <property type="component" value="Unassembled WGS sequence"/>
</dbReference>
<dbReference type="SUPFAM" id="SSF54593">
    <property type="entry name" value="Glyoxalase/Bleomycin resistance protein/Dihydroxybiphenyl dioxygenase"/>
    <property type="match status" value="1"/>
</dbReference>
<dbReference type="CDD" id="cd07247">
    <property type="entry name" value="SgaA_N_like"/>
    <property type="match status" value="1"/>
</dbReference>
<reference evidence="2 3" key="1">
    <citation type="submission" date="2023-03" db="EMBL/GenBank/DDBJ databases">
        <title>Draft genome sequence of Thalassotalea eurytherma JCM 18482T.</title>
        <authorList>
            <person name="Sawabe T."/>
        </authorList>
    </citation>
    <scope>NUCLEOTIDE SEQUENCE [LARGE SCALE GENOMIC DNA]</scope>
    <source>
        <strain evidence="2 3">JCM 18482</strain>
    </source>
</reference>
<comment type="caution">
    <text evidence="2">The sequence shown here is derived from an EMBL/GenBank/DDBJ whole genome shotgun (WGS) entry which is preliminary data.</text>
</comment>
<keyword evidence="3" id="KW-1185">Reference proteome</keyword>
<dbReference type="PROSITE" id="PS51819">
    <property type="entry name" value="VOC"/>
    <property type="match status" value="1"/>
</dbReference>
<accession>A0ABQ6H1A9</accession>
<dbReference type="EMBL" id="BSSU01000006">
    <property type="protein sequence ID" value="GLX81988.1"/>
    <property type="molecule type" value="Genomic_DNA"/>
</dbReference>
<dbReference type="InterPro" id="IPR052164">
    <property type="entry name" value="Anthracycline_SecMetBiosynth"/>
</dbReference>
<gene>
    <name evidence="2" type="ORF">theurythT_14400</name>
</gene>
<dbReference type="PANTHER" id="PTHR33993:SF2">
    <property type="entry name" value="VOC DOMAIN-CONTAINING PROTEIN"/>
    <property type="match status" value="1"/>
</dbReference>
<dbReference type="RefSeq" id="WP_284207332.1">
    <property type="nucleotide sequence ID" value="NZ_BSSU01000006.1"/>
</dbReference>
<evidence type="ECO:0000259" key="1">
    <source>
        <dbReference type="PROSITE" id="PS51819"/>
    </source>
</evidence>
<dbReference type="InterPro" id="IPR004360">
    <property type="entry name" value="Glyas_Fos-R_dOase_dom"/>
</dbReference>
<protein>
    <submittedName>
        <fullName evidence="2">Glyoxalase</fullName>
    </submittedName>
</protein>
<proteinExistence type="predicted"/>
<dbReference type="Gene3D" id="3.10.180.10">
    <property type="entry name" value="2,3-Dihydroxybiphenyl 1,2-Dioxygenase, domain 1"/>
    <property type="match status" value="1"/>
</dbReference>
<dbReference type="Pfam" id="PF00903">
    <property type="entry name" value="Glyoxalase"/>
    <property type="match status" value="1"/>
</dbReference>
<dbReference type="PANTHER" id="PTHR33993">
    <property type="entry name" value="GLYOXALASE-RELATED"/>
    <property type="match status" value="1"/>
</dbReference>
<evidence type="ECO:0000313" key="2">
    <source>
        <dbReference type="EMBL" id="GLX81988.1"/>
    </source>
</evidence>
<organism evidence="2 3">
    <name type="scientific">Thalassotalea eurytherma</name>
    <dbReference type="NCBI Taxonomy" id="1144278"/>
    <lineage>
        <taxon>Bacteria</taxon>
        <taxon>Pseudomonadati</taxon>
        <taxon>Pseudomonadota</taxon>
        <taxon>Gammaproteobacteria</taxon>
        <taxon>Alteromonadales</taxon>
        <taxon>Colwelliaceae</taxon>
        <taxon>Thalassotalea</taxon>
    </lineage>
</organism>
<name>A0ABQ6H1A9_9GAMM</name>
<dbReference type="InterPro" id="IPR029068">
    <property type="entry name" value="Glyas_Bleomycin-R_OHBP_Dase"/>
</dbReference>